<comment type="caution">
    <text evidence="5">The sequence shown here is derived from an EMBL/GenBank/DDBJ whole genome shotgun (WGS) entry which is preliminary data.</text>
</comment>
<dbReference type="CDD" id="cd03885">
    <property type="entry name" value="M20_CPDG2"/>
    <property type="match status" value="1"/>
</dbReference>
<evidence type="ECO:0000256" key="3">
    <source>
        <dbReference type="PIRSR" id="PIRSR037238-1"/>
    </source>
</evidence>
<keyword evidence="6" id="KW-1185">Reference proteome</keyword>
<reference evidence="5" key="1">
    <citation type="submission" date="2022-07" db="EMBL/GenBank/DDBJ databases">
        <title>Parvularcula maris sp. nov., an algicidal bacterium isolated from seawater.</title>
        <authorList>
            <person name="Li F."/>
        </authorList>
    </citation>
    <scope>NUCLEOTIDE SEQUENCE</scope>
    <source>
        <strain evidence="5">BGMRC 0090</strain>
    </source>
</reference>
<dbReference type="Pfam" id="PF01546">
    <property type="entry name" value="Peptidase_M20"/>
    <property type="match status" value="1"/>
</dbReference>
<dbReference type="GO" id="GO:0046872">
    <property type="term" value="F:metal ion binding"/>
    <property type="evidence" value="ECO:0007669"/>
    <property type="project" value="UniProtKB-KW"/>
</dbReference>
<dbReference type="EMBL" id="JANIBC010000001">
    <property type="protein sequence ID" value="MCQ8184255.1"/>
    <property type="molecule type" value="Genomic_DNA"/>
</dbReference>
<organism evidence="5 6">
    <name type="scientific">Parvularcula maris</name>
    <dbReference type="NCBI Taxonomy" id="2965077"/>
    <lineage>
        <taxon>Bacteria</taxon>
        <taxon>Pseudomonadati</taxon>
        <taxon>Pseudomonadota</taxon>
        <taxon>Alphaproteobacteria</taxon>
        <taxon>Parvularculales</taxon>
        <taxon>Parvularculaceae</taxon>
        <taxon>Parvularcula</taxon>
    </lineage>
</organism>
<dbReference type="PIRSF" id="PIRSF037238">
    <property type="entry name" value="Carboxypeptidase_G2"/>
    <property type="match status" value="1"/>
</dbReference>
<dbReference type="Pfam" id="PF07687">
    <property type="entry name" value="M20_dimer"/>
    <property type="match status" value="1"/>
</dbReference>
<dbReference type="Gene3D" id="3.30.70.360">
    <property type="match status" value="1"/>
</dbReference>
<dbReference type="NCBIfam" id="NF005602">
    <property type="entry name" value="PRK07338.1"/>
    <property type="match status" value="1"/>
</dbReference>
<dbReference type="RefSeq" id="WP_256618060.1">
    <property type="nucleotide sequence ID" value="NZ_JANIBC010000001.1"/>
</dbReference>
<name>A0A9X2L721_9PROT</name>
<protein>
    <submittedName>
        <fullName evidence="5">Hydrolase</fullName>
    </submittedName>
</protein>
<evidence type="ECO:0000259" key="4">
    <source>
        <dbReference type="Pfam" id="PF07687"/>
    </source>
</evidence>
<dbReference type="AlphaFoldDB" id="A0A9X2L721"/>
<gene>
    <name evidence="5" type="ORF">NOG11_02540</name>
</gene>
<keyword evidence="1" id="KW-0479">Metal-binding</keyword>
<dbReference type="Gene3D" id="3.40.630.10">
    <property type="entry name" value="Zn peptidases"/>
    <property type="match status" value="1"/>
</dbReference>
<accession>A0A9X2L721</accession>
<proteinExistence type="predicted"/>
<evidence type="ECO:0000256" key="1">
    <source>
        <dbReference type="ARBA" id="ARBA00022723"/>
    </source>
</evidence>
<dbReference type="GO" id="GO:0016787">
    <property type="term" value="F:hydrolase activity"/>
    <property type="evidence" value="ECO:0007669"/>
    <property type="project" value="UniProtKB-KW"/>
</dbReference>
<evidence type="ECO:0000313" key="5">
    <source>
        <dbReference type="EMBL" id="MCQ8184255.1"/>
    </source>
</evidence>
<feature type="active site" evidence="3">
    <location>
        <position position="103"/>
    </location>
</feature>
<feature type="domain" description="Peptidase M20 dimerisation" evidence="4">
    <location>
        <begin position="200"/>
        <end position="293"/>
    </location>
</feature>
<dbReference type="InterPro" id="IPR050072">
    <property type="entry name" value="Peptidase_M20A"/>
</dbReference>
<keyword evidence="2 5" id="KW-0378">Hydrolase</keyword>
<evidence type="ECO:0000313" key="6">
    <source>
        <dbReference type="Proteomes" id="UP001142610"/>
    </source>
</evidence>
<dbReference type="InterPro" id="IPR002933">
    <property type="entry name" value="Peptidase_M20"/>
</dbReference>
<sequence>MLPTEFQSALSSLDGRQGAMTERTLAWSAINSGTSNTEGVRRMVGEAEVAFTEAGFKTERVPPSPVTLVNSKGDETPVERAESLLMSANPGANRRILMTGHLDTVFPASSHFQKPVTRGDGSLHGPGVADMKGGICVMLEAARAFLRSDYGESVGIDVILNADEETGSHASADLLASQARKADIGLVYEPALPDGTLAGARAGSGHYTFTVRGLAAHAGREFDKGRNAILGAARLMLAVDELNGVRDGATINMGVIEGGIATNVVPDTCIVRINVRARRTEDLRWVDEEIRRVHLEAKIGEGIEAELHGGIHRPVKEMKGGTEALFNLVRSAGADLGIGIDWAPTGGCCDGNNLADAGLPNVDTLGVVGGKIHSDQEYALPDSFEPRAKLSLLIMLLLASGKAPWPERLKV</sequence>
<feature type="active site" description="Proton acceptor" evidence="3">
    <location>
        <position position="164"/>
    </location>
</feature>
<dbReference type="SUPFAM" id="SSF53187">
    <property type="entry name" value="Zn-dependent exopeptidases"/>
    <property type="match status" value="1"/>
</dbReference>
<dbReference type="InterPro" id="IPR036264">
    <property type="entry name" value="Bact_exopeptidase_dim_dom"/>
</dbReference>
<dbReference type="Proteomes" id="UP001142610">
    <property type="component" value="Unassembled WGS sequence"/>
</dbReference>
<dbReference type="SUPFAM" id="SSF55031">
    <property type="entry name" value="Bacterial exopeptidase dimerisation domain"/>
    <property type="match status" value="1"/>
</dbReference>
<dbReference type="PANTHER" id="PTHR43808:SF9">
    <property type="entry name" value="BLL0789 PROTEIN"/>
    <property type="match status" value="1"/>
</dbReference>
<dbReference type="PANTHER" id="PTHR43808">
    <property type="entry name" value="ACETYLORNITHINE DEACETYLASE"/>
    <property type="match status" value="1"/>
</dbReference>
<evidence type="ECO:0000256" key="2">
    <source>
        <dbReference type="ARBA" id="ARBA00022801"/>
    </source>
</evidence>
<dbReference type="InterPro" id="IPR011650">
    <property type="entry name" value="Peptidase_M20_dimer"/>
</dbReference>
<dbReference type="InterPro" id="IPR017150">
    <property type="entry name" value="Pept_M20_glutamate_carboxypep"/>
</dbReference>